<gene>
    <name evidence="1" type="ORF">GCM10010170_007130</name>
</gene>
<evidence type="ECO:0000313" key="2">
    <source>
        <dbReference type="Proteomes" id="UP001501444"/>
    </source>
</evidence>
<keyword evidence="2" id="KW-1185">Reference proteome</keyword>
<comment type="caution">
    <text evidence="1">The sequence shown here is derived from an EMBL/GenBank/DDBJ whole genome shotgun (WGS) entry which is preliminary data.</text>
</comment>
<organism evidence="1 2">
    <name type="scientific">Dactylosporangium salmoneum</name>
    <dbReference type="NCBI Taxonomy" id="53361"/>
    <lineage>
        <taxon>Bacteria</taxon>
        <taxon>Bacillati</taxon>
        <taxon>Actinomycetota</taxon>
        <taxon>Actinomycetes</taxon>
        <taxon>Micromonosporales</taxon>
        <taxon>Micromonosporaceae</taxon>
        <taxon>Dactylosporangium</taxon>
    </lineage>
</organism>
<dbReference type="SUPFAM" id="SSF52833">
    <property type="entry name" value="Thioredoxin-like"/>
    <property type="match status" value="1"/>
</dbReference>
<evidence type="ECO:0000313" key="1">
    <source>
        <dbReference type="EMBL" id="GAA2329637.1"/>
    </source>
</evidence>
<sequence>MYVFGLVALVLAAGMVVLFAMLGELSARVGPGSAPQVESSVWVLTDVALGGVPSALPAGLSGLNGLDRLDRRGPSMLLVLSTQCRTCTSVGEQLRDNPDLADPATIGVVVTTGEASQGAAFIQRYNLGSIPNHIDLDGAWMRTQFGVNFSPTALVFRDGVLVSALGFTSVPALRAAVLDAAERVITGDEPVAARG</sequence>
<protein>
    <recommendedName>
        <fullName evidence="3">Thioredoxin domain-containing protein</fullName>
    </recommendedName>
</protein>
<proteinExistence type="predicted"/>
<accession>A0ABN3FH45</accession>
<dbReference type="Proteomes" id="UP001501444">
    <property type="component" value="Unassembled WGS sequence"/>
</dbReference>
<dbReference type="InterPro" id="IPR036249">
    <property type="entry name" value="Thioredoxin-like_sf"/>
</dbReference>
<reference evidence="1 2" key="1">
    <citation type="journal article" date="2019" name="Int. J. Syst. Evol. Microbiol.">
        <title>The Global Catalogue of Microorganisms (GCM) 10K type strain sequencing project: providing services to taxonomists for standard genome sequencing and annotation.</title>
        <authorList>
            <consortium name="The Broad Institute Genomics Platform"/>
            <consortium name="The Broad Institute Genome Sequencing Center for Infectious Disease"/>
            <person name="Wu L."/>
            <person name="Ma J."/>
        </authorList>
    </citation>
    <scope>NUCLEOTIDE SEQUENCE [LARGE SCALE GENOMIC DNA]</scope>
    <source>
        <strain evidence="1 2">JCM 3272</strain>
    </source>
</reference>
<evidence type="ECO:0008006" key="3">
    <source>
        <dbReference type="Google" id="ProtNLM"/>
    </source>
</evidence>
<name>A0ABN3FH45_9ACTN</name>
<dbReference type="EMBL" id="BAAARV010000005">
    <property type="protein sequence ID" value="GAA2329637.1"/>
    <property type="molecule type" value="Genomic_DNA"/>
</dbReference>